<dbReference type="CDD" id="cd00085">
    <property type="entry name" value="HNHc"/>
    <property type="match status" value="1"/>
</dbReference>
<evidence type="ECO:0000313" key="4">
    <source>
        <dbReference type="Proteomes" id="UP000035425"/>
    </source>
</evidence>
<dbReference type="Proteomes" id="UP000035425">
    <property type="component" value="Unassembled WGS sequence"/>
</dbReference>
<keyword evidence="4" id="KW-1185">Reference proteome</keyword>
<proteinExistence type="predicted"/>
<protein>
    <recommendedName>
        <fullName evidence="2">HNH nuclease domain-containing protein</fullName>
    </recommendedName>
</protein>
<reference evidence="3 4" key="1">
    <citation type="submission" date="2014-12" db="EMBL/GenBank/DDBJ databases">
        <title>Frankia sp. BMG5.1 draft genome.</title>
        <authorList>
            <person name="Gtari M."/>
            <person name="Ghodhbane-Gtari F."/>
            <person name="Nouioui I."/>
            <person name="Ktari A."/>
            <person name="Hezbri K."/>
            <person name="Mimouni W."/>
            <person name="Sbissi I."/>
            <person name="Ayari A."/>
            <person name="Yamanaka T."/>
            <person name="Normand P."/>
            <person name="Tisa L.S."/>
            <person name="Boudabous A."/>
        </authorList>
    </citation>
    <scope>NUCLEOTIDE SEQUENCE [LARGE SCALE GENOMIC DNA]</scope>
    <source>
        <strain evidence="3 4">BMG5.1</strain>
    </source>
</reference>
<sequence length="138" mass="14957">MRARPHWLSQQAQQAEPARAVSGVPDDVRALVLARAGHRCESCGWYLLGRPYSVHHRRPRGMGGTRDQVAHSPINLLVLCGRDNATGCHGLVHRNPDSAYDVGLLVRRGADPARVAITLPDGRRVLLGADGTYIPEGA</sequence>
<feature type="region of interest" description="Disordered" evidence="1">
    <location>
        <begin position="1"/>
        <end position="21"/>
    </location>
</feature>
<name>A0ABR5F4C5_9ACTN</name>
<gene>
    <name evidence="3" type="ORF">FrCorBMG51_10990</name>
</gene>
<evidence type="ECO:0000259" key="2">
    <source>
        <dbReference type="SMART" id="SM00507"/>
    </source>
</evidence>
<dbReference type="InterPro" id="IPR003615">
    <property type="entry name" value="HNH_nuc"/>
</dbReference>
<dbReference type="RefSeq" id="WP_047222918.1">
    <property type="nucleotide sequence ID" value="NZ_JWIO01000014.1"/>
</dbReference>
<evidence type="ECO:0000256" key="1">
    <source>
        <dbReference type="SAM" id="MobiDB-lite"/>
    </source>
</evidence>
<comment type="caution">
    <text evidence="3">The sequence shown here is derived from an EMBL/GenBank/DDBJ whole genome shotgun (WGS) entry which is preliminary data.</text>
</comment>
<dbReference type="EMBL" id="JWIO01000014">
    <property type="protein sequence ID" value="KLL11558.1"/>
    <property type="molecule type" value="Genomic_DNA"/>
</dbReference>
<organism evidence="3 4">
    <name type="scientific">Protofrankia coriariae</name>
    <dbReference type="NCBI Taxonomy" id="1562887"/>
    <lineage>
        <taxon>Bacteria</taxon>
        <taxon>Bacillati</taxon>
        <taxon>Actinomycetota</taxon>
        <taxon>Actinomycetes</taxon>
        <taxon>Frankiales</taxon>
        <taxon>Frankiaceae</taxon>
        <taxon>Protofrankia</taxon>
    </lineage>
</organism>
<feature type="domain" description="HNH nuclease" evidence="2">
    <location>
        <begin position="27"/>
        <end position="85"/>
    </location>
</feature>
<dbReference type="SMART" id="SM00507">
    <property type="entry name" value="HNHc"/>
    <property type="match status" value="1"/>
</dbReference>
<accession>A0ABR5F4C5</accession>
<evidence type="ECO:0000313" key="3">
    <source>
        <dbReference type="EMBL" id="KLL11558.1"/>
    </source>
</evidence>